<dbReference type="Pfam" id="PF00412">
    <property type="entry name" value="LIM"/>
    <property type="match status" value="1"/>
</dbReference>
<dbReference type="InterPro" id="IPR001781">
    <property type="entry name" value="Znf_LIM"/>
</dbReference>
<dbReference type="PROSITE" id="PS51389">
    <property type="entry name" value="XIN"/>
    <property type="match status" value="1"/>
</dbReference>
<feature type="region of interest" description="Disordered" evidence="10">
    <location>
        <begin position="205"/>
        <end position="224"/>
    </location>
</feature>
<dbReference type="PROSITE" id="PS50023">
    <property type="entry name" value="LIM_DOMAIN_2"/>
    <property type="match status" value="1"/>
</dbReference>
<dbReference type="EMBL" id="OZ035837">
    <property type="protein sequence ID" value="CAL1582470.1"/>
    <property type="molecule type" value="Genomic_DNA"/>
</dbReference>
<dbReference type="GO" id="GO:0046872">
    <property type="term" value="F:metal ion binding"/>
    <property type="evidence" value="ECO:0007669"/>
    <property type="project" value="UniProtKB-KW"/>
</dbReference>
<feature type="domain" description="LIM zinc-binding" evidence="11">
    <location>
        <begin position="453"/>
        <end position="514"/>
    </location>
</feature>
<keyword evidence="6 8" id="KW-0440">LIM domain</keyword>
<dbReference type="PANTHER" id="PTHR22591:SF3">
    <property type="entry name" value="XIN ACTIN-BINDING REPEAT-CONTAINING 2B"/>
    <property type="match status" value="1"/>
</dbReference>
<dbReference type="GO" id="GO:0007015">
    <property type="term" value="P:actin filament organization"/>
    <property type="evidence" value="ECO:0007669"/>
    <property type="project" value="TreeGrafter"/>
</dbReference>
<dbReference type="InterPro" id="IPR030072">
    <property type="entry name" value="XIRP1/XIRP2"/>
</dbReference>
<feature type="compositionally biased region" description="Pro residues" evidence="10">
    <location>
        <begin position="206"/>
        <end position="223"/>
    </location>
</feature>
<comment type="subcellular location">
    <subcellularLocation>
        <location evidence="1">Cell junction</location>
    </subcellularLocation>
</comment>
<evidence type="ECO:0000256" key="9">
    <source>
        <dbReference type="PROSITE-ProRule" id="PRU00721"/>
    </source>
</evidence>
<dbReference type="Pfam" id="PF08043">
    <property type="entry name" value="Xin"/>
    <property type="match status" value="1"/>
</dbReference>
<evidence type="ECO:0000313" key="12">
    <source>
        <dbReference type="EMBL" id="CAL1582470.1"/>
    </source>
</evidence>
<dbReference type="PANTHER" id="PTHR22591">
    <property type="entry name" value="XIN"/>
    <property type="match status" value="1"/>
</dbReference>
<evidence type="ECO:0000256" key="4">
    <source>
        <dbReference type="ARBA" id="ARBA00022833"/>
    </source>
</evidence>
<organism evidence="12 13">
    <name type="scientific">Knipowitschia caucasica</name>
    <name type="common">Caucasian dwarf goby</name>
    <name type="synonym">Pomatoschistus caucasicus</name>
    <dbReference type="NCBI Taxonomy" id="637954"/>
    <lineage>
        <taxon>Eukaryota</taxon>
        <taxon>Metazoa</taxon>
        <taxon>Chordata</taxon>
        <taxon>Craniata</taxon>
        <taxon>Vertebrata</taxon>
        <taxon>Euteleostomi</taxon>
        <taxon>Actinopterygii</taxon>
        <taxon>Neopterygii</taxon>
        <taxon>Teleostei</taxon>
        <taxon>Neoteleostei</taxon>
        <taxon>Acanthomorphata</taxon>
        <taxon>Gobiaria</taxon>
        <taxon>Gobiiformes</taxon>
        <taxon>Gobioidei</taxon>
        <taxon>Gobiidae</taxon>
        <taxon>Gobiinae</taxon>
        <taxon>Knipowitschia</taxon>
    </lineage>
</organism>
<dbReference type="SMART" id="SM00132">
    <property type="entry name" value="LIM"/>
    <property type="match status" value="1"/>
</dbReference>
<feature type="repeat" description="Xin" evidence="9">
    <location>
        <begin position="325"/>
        <end position="340"/>
    </location>
</feature>
<dbReference type="CDD" id="cd09442">
    <property type="entry name" value="LIM_Eplin_like"/>
    <property type="match status" value="1"/>
</dbReference>
<dbReference type="GO" id="GO:0001725">
    <property type="term" value="C:stress fiber"/>
    <property type="evidence" value="ECO:0007669"/>
    <property type="project" value="TreeGrafter"/>
</dbReference>
<dbReference type="SUPFAM" id="SSF57716">
    <property type="entry name" value="Glucocorticoid receptor-like (DNA-binding domain)"/>
    <property type="match status" value="1"/>
</dbReference>
<protein>
    <recommendedName>
        <fullName evidence="11">LIM zinc-binding domain-containing protein</fullName>
    </recommendedName>
</protein>
<comment type="domain">
    <text evidence="9">Xin repeats bind F-actin.</text>
</comment>
<evidence type="ECO:0000256" key="5">
    <source>
        <dbReference type="ARBA" id="ARBA00022949"/>
    </source>
</evidence>
<keyword evidence="3" id="KW-0677">Repeat</keyword>
<sequence length="558" mass="64450">MSVRIQFTFFNYVNSHKDVKGAGVQWPLCGILLSFYRLSSTILVMEESELCSLPGGIASVRRQFETQEIASSHSVTQFHYQHRAVQEMSNSEVTVSSNNSLPASQLNHNHQNMVSYSGNVNYENYENDTEENFPRYTTRELRDHFEKTIEEAAPHNPVKITRDINRSKWASNMTQNTTASSEMYEASTTAASLENTGAAMIEYDDFPPPPADDSDYLPPPPPDLLQMPPENHDLPVYHYNPELEEPAQPSKCPLSREAYFKQRSKNELKRLYKHIHPEVRKNIEKEIDFNESETVQVQNQEFSYEEDQEEMKQYEEDEWEEILPGDVQSMRWMFENKPLDTIRDESPDEDDDDKKITQQEVILVDQEDEEISELTFASVREKMEFFEEAQKADINKTYVRKEPISIPERLGSDAEEECANERVRQFSRVLATPFHLRPHKFCLNKLTQIPKSELCTVCRRRAYPMDALIVDKKKYHKSCFFCEHCRNKLSVGNYVSLHGHFYSFVRSSLSPFERIGKAWAGLPAHWSAQRTSAPKPRHGAVPPGRITLLDDAGAGGWQ</sequence>
<dbReference type="Proteomes" id="UP001497482">
    <property type="component" value="Chromosome 15"/>
</dbReference>
<evidence type="ECO:0000256" key="10">
    <source>
        <dbReference type="SAM" id="MobiDB-lite"/>
    </source>
</evidence>
<evidence type="ECO:0000259" key="11">
    <source>
        <dbReference type="PROSITE" id="PS50023"/>
    </source>
</evidence>
<keyword evidence="4 8" id="KW-0862">Zinc</keyword>
<evidence type="ECO:0000256" key="7">
    <source>
        <dbReference type="ARBA" id="ARBA00023203"/>
    </source>
</evidence>
<evidence type="ECO:0000256" key="6">
    <source>
        <dbReference type="ARBA" id="ARBA00023038"/>
    </source>
</evidence>
<keyword evidence="5" id="KW-0965">Cell junction</keyword>
<comment type="similarity">
    <text evidence="9">Belongs to the Xin family.</text>
</comment>
<dbReference type="GO" id="GO:0005925">
    <property type="term" value="C:focal adhesion"/>
    <property type="evidence" value="ECO:0007669"/>
    <property type="project" value="TreeGrafter"/>
</dbReference>
<reference evidence="12 13" key="1">
    <citation type="submission" date="2024-04" db="EMBL/GenBank/DDBJ databases">
        <authorList>
            <person name="Waldvogel A.-M."/>
            <person name="Schoenle A."/>
        </authorList>
    </citation>
    <scope>NUCLEOTIDE SEQUENCE [LARGE SCALE GENOMIC DNA]</scope>
</reference>
<dbReference type="PROSITE" id="PS00478">
    <property type="entry name" value="LIM_DOMAIN_1"/>
    <property type="match status" value="1"/>
</dbReference>
<dbReference type="InterPro" id="IPR012510">
    <property type="entry name" value="Actin-binding_Xin_repeat"/>
</dbReference>
<keyword evidence="13" id="KW-1185">Reference proteome</keyword>
<proteinExistence type="inferred from homology"/>
<evidence type="ECO:0000256" key="1">
    <source>
        <dbReference type="ARBA" id="ARBA00004282"/>
    </source>
</evidence>
<accession>A0AAV2JYB7</accession>
<evidence type="ECO:0000313" key="13">
    <source>
        <dbReference type="Proteomes" id="UP001497482"/>
    </source>
</evidence>
<gene>
    <name evidence="12" type="ORF">KC01_LOCUS13075</name>
</gene>
<keyword evidence="7 9" id="KW-0009">Actin-binding</keyword>
<dbReference type="Gene3D" id="2.10.110.10">
    <property type="entry name" value="Cysteine Rich Protein"/>
    <property type="match status" value="1"/>
</dbReference>
<keyword evidence="2 8" id="KW-0479">Metal-binding</keyword>
<evidence type="ECO:0000256" key="2">
    <source>
        <dbReference type="ARBA" id="ARBA00022723"/>
    </source>
</evidence>
<evidence type="ECO:0000256" key="8">
    <source>
        <dbReference type="PROSITE-ProRule" id="PRU00125"/>
    </source>
</evidence>
<name>A0AAV2JYB7_KNICA</name>
<dbReference type="GO" id="GO:0051015">
    <property type="term" value="F:actin filament binding"/>
    <property type="evidence" value="ECO:0007669"/>
    <property type="project" value="TreeGrafter"/>
</dbReference>
<evidence type="ECO:0000256" key="3">
    <source>
        <dbReference type="ARBA" id="ARBA00022737"/>
    </source>
</evidence>
<dbReference type="AlphaFoldDB" id="A0AAV2JYB7"/>